<feature type="transmembrane region" description="Helical" evidence="9">
    <location>
        <begin position="525"/>
        <end position="545"/>
    </location>
</feature>
<evidence type="ECO:0000313" key="11">
    <source>
        <dbReference type="EMBL" id="KAF9874574.1"/>
    </source>
</evidence>
<dbReference type="GO" id="GO:0005886">
    <property type="term" value="C:plasma membrane"/>
    <property type="evidence" value="ECO:0007669"/>
    <property type="project" value="TreeGrafter"/>
</dbReference>
<feature type="transmembrane region" description="Helical" evidence="9">
    <location>
        <begin position="694"/>
        <end position="712"/>
    </location>
</feature>
<dbReference type="Proteomes" id="UP000781932">
    <property type="component" value="Unassembled WGS sequence"/>
</dbReference>
<keyword evidence="4" id="KW-0813">Transport</keyword>
<feature type="transmembrane region" description="Helical" evidence="9">
    <location>
        <begin position="485"/>
        <end position="505"/>
    </location>
</feature>
<dbReference type="Gene3D" id="1.20.1720.10">
    <property type="entry name" value="Multidrug resistance protein D"/>
    <property type="match status" value="1"/>
</dbReference>
<dbReference type="Pfam" id="PF07690">
    <property type="entry name" value="MFS_1"/>
    <property type="match status" value="1"/>
</dbReference>
<dbReference type="PANTHER" id="PTHR23501:SF12">
    <property type="entry name" value="MAJOR FACILITATOR SUPERFAMILY (MFS) PROFILE DOMAIN-CONTAINING PROTEIN-RELATED"/>
    <property type="match status" value="1"/>
</dbReference>
<comment type="similarity">
    <text evidence="2">Belongs to the peptidase M20A family.</text>
</comment>
<feature type="transmembrane region" description="Helical" evidence="9">
    <location>
        <begin position="284"/>
        <end position="302"/>
    </location>
</feature>
<feature type="transmembrane region" description="Helical" evidence="9">
    <location>
        <begin position="445"/>
        <end position="464"/>
    </location>
</feature>
<dbReference type="GeneID" id="62163926"/>
<evidence type="ECO:0000256" key="9">
    <source>
        <dbReference type="SAM" id="Phobius"/>
    </source>
</evidence>
<dbReference type="PROSITE" id="PS50850">
    <property type="entry name" value="MFS"/>
    <property type="match status" value="1"/>
</dbReference>
<keyword evidence="6" id="KW-0378">Hydrolase</keyword>
<dbReference type="OrthoDB" id="10021397at2759"/>
<feature type="transmembrane region" description="Helical" evidence="9">
    <location>
        <begin position="552"/>
        <end position="570"/>
    </location>
</feature>
<dbReference type="EMBL" id="JAATWM020000026">
    <property type="protein sequence ID" value="KAF9874574.1"/>
    <property type="molecule type" value="Genomic_DNA"/>
</dbReference>
<sequence>MDTVPPHIPLTIDTDAGVVRGRGACDDKGPMAAQIFAVEELRQEGKVKKGDVSFLFVVGEEKGGPGMIAANDMNLTWEAGIFGEPTEGKLGKGHKGHLVFELTARGKACHSGYPHLGINAISLLLQALVKLDQVQWPCSDLLGPSTFNMGQIEGGEGYNVVAPDAKALCAVRVAASLPQIKEEITAVVAECPGVEVEFKFEYPETLLDFDFEGFESMPVSYGTDVPRLKGYDVSNTANIQPPIYEAFGQVHLLSWVAIAYTAMNVAMVPLARRLAVLGNLRYQVVVYCLVFVVGSAVSGAAPNINSVIIGRAIQGIGGAGLYQLAIIINTMVTTSTELARTQGLTAVSWAIGLMLGPVIGGAFAENQKATWRWAMYINLPVLAVIIVCNFLALPNMHAPNAVPMMQGLRAIDWAGVVLHVGGFILLCSALIFSGSTWEWSSHSTIIAWVFVGVIYIVYILQQKFCLLTSKERRNIPADILKNRTVILICVATSAVGGCYGIALYYTPLFFAFTKGFDPVDAAVRLLPFIFTFIFFTIITAGIVPVIGRYAPFYVAGGALTIIGGALQAQITATTSESRVMGVSSLIGAGVGCMWQTGVAILMQSVPANRRLDATAMFIMFQLAGVSITLAMAGCIFQNVGFSKLKESLGGSGFSDHDIREALAGLDSKVWSDTDPRVTQVAVGHVADVIANNQYLIVACGIVAFLSGCFMKWEKLDFGRGKQATK</sequence>
<feature type="transmembrane region" description="Helical" evidence="9">
    <location>
        <begin position="582"/>
        <end position="602"/>
    </location>
</feature>
<accession>A0A9P6LFX1</accession>
<evidence type="ECO:0000256" key="7">
    <source>
        <dbReference type="ARBA" id="ARBA00022989"/>
    </source>
</evidence>
<reference evidence="11" key="2">
    <citation type="submission" date="2020-11" db="EMBL/GenBank/DDBJ databases">
        <title>Whole genome sequencing of Colletotrichum sp.</title>
        <authorList>
            <person name="Li H."/>
        </authorList>
    </citation>
    <scope>NUCLEOTIDE SEQUENCE</scope>
    <source>
        <strain evidence="11">CkLH20</strain>
    </source>
</reference>
<name>A0A9P6LFX1_9PEZI</name>
<dbReference type="Gene3D" id="3.30.70.360">
    <property type="match status" value="1"/>
</dbReference>
<proteinExistence type="inferred from homology"/>
<comment type="similarity">
    <text evidence="3">Belongs to the major facilitator superfamily. TCR/Tet family.</text>
</comment>
<evidence type="ECO:0000256" key="6">
    <source>
        <dbReference type="ARBA" id="ARBA00022801"/>
    </source>
</evidence>
<evidence type="ECO:0000259" key="10">
    <source>
        <dbReference type="PROSITE" id="PS50850"/>
    </source>
</evidence>
<feature type="transmembrane region" description="Helical" evidence="9">
    <location>
        <begin position="413"/>
        <end position="433"/>
    </location>
</feature>
<dbReference type="PROSITE" id="PS00759">
    <property type="entry name" value="ARGE_DAPE_CPG2_2"/>
    <property type="match status" value="1"/>
</dbReference>
<evidence type="ECO:0000256" key="1">
    <source>
        <dbReference type="ARBA" id="ARBA00004141"/>
    </source>
</evidence>
<feature type="transmembrane region" description="Helical" evidence="9">
    <location>
        <begin position="370"/>
        <end position="392"/>
    </location>
</feature>
<evidence type="ECO:0000256" key="5">
    <source>
        <dbReference type="ARBA" id="ARBA00022692"/>
    </source>
</evidence>
<dbReference type="GO" id="GO:0022857">
    <property type="term" value="F:transmembrane transporter activity"/>
    <property type="evidence" value="ECO:0007669"/>
    <property type="project" value="InterPro"/>
</dbReference>
<feature type="transmembrane region" description="Helical" evidence="9">
    <location>
        <begin position="252"/>
        <end position="272"/>
    </location>
</feature>
<reference evidence="11" key="1">
    <citation type="submission" date="2020-03" db="EMBL/GenBank/DDBJ databases">
        <authorList>
            <person name="He L."/>
        </authorList>
    </citation>
    <scope>NUCLEOTIDE SEQUENCE</scope>
    <source>
        <strain evidence="11">CkLH20</strain>
    </source>
</reference>
<feature type="transmembrane region" description="Helical" evidence="9">
    <location>
        <begin position="344"/>
        <end position="364"/>
    </location>
</feature>
<dbReference type="Gene3D" id="1.20.1250.20">
    <property type="entry name" value="MFS general substrate transporter like domains"/>
    <property type="match status" value="1"/>
</dbReference>
<keyword evidence="8 9" id="KW-0472">Membrane</keyword>
<protein>
    <submittedName>
        <fullName evidence="11">Major facilitator superfamily transporter</fullName>
    </submittedName>
</protein>
<dbReference type="InterPro" id="IPR036264">
    <property type="entry name" value="Bact_exopeptidase_dim_dom"/>
</dbReference>
<evidence type="ECO:0000256" key="8">
    <source>
        <dbReference type="ARBA" id="ARBA00023136"/>
    </source>
</evidence>
<evidence type="ECO:0000256" key="4">
    <source>
        <dbReference type="ARBA" id="ARBA00022448"/>
    </source>
</evidence>
<dbReference type="RefSeq" id="XP_038744035.1">
    <property type="nucleotide sequence ID" value="XM_038890852.1"/>
</dbReference>
<evidence type="ECO:0000313" key="12">
    <source>
        <dbReference type="Proteomes" id="UP000781932"/>
    </source>
</evidence>
<dbReference type="SUPFAM" id="SSF53187">
    <property type="entry name" value="Zn-dependent exopeptidases"/>
    <property type="match status" value="1"/>
</dbReference>
<comment type="caution">
    <text evidence="11">The sequence shown here is derived from an EMBL/GenBank/DDBJ whole genome shotgun (WGS) entry which is preliminary data.</text>
</comment>
<dbReference type="InterPro" id="IPR001261">
    <property type="entry name" value="ArgE/DapE_CS"/>
</dbReference>
<dbReference type="InterPro" id="IPR020846">
    <property type="entry name" value="MFS_dom"/>
</dbReference>
<dbReference type="Pfam" id="PF07687">
    <property type="entry name" value="M20_dimer"/>
    <property type="match status" value="1"/>
</dbReference>
<feature type="transmembrane region" description="Helical" evidence="9">
    <location>
        <begin position="308"/>
        <end position="332"/>
    </location>
</feature>
<comment type="subcellular location">
    <subcellularLocation>
        <location evidence="1">Membrane</location>
        <topology evidence="1">Multi-pass membrane protein</topology>
    </subcellularLocation>
</comment>
<gene>
    <name evidence="11" type="ORF">CkaCkLH20_08137</name>
</gene>
<evidence type="ECO:0000256" key="3">
    <source>
        <dbReference type="ARBA" id="ARBA00007520"/>
    </source>
</evidence>
<dbReference type="SUPFAM" id="SSF55031">
    <property type="entry name" value="Bacterial exopeptidase dimerisation domain"/>
    <property type="match status" value="1"/>
</dbReference>
<dbReference type="Gene3D" id="3.40.630.10">
    <property type="entry name" value="Zn peptidases"/>
    <property type="match status" value="1"/>
</dbReference>
<keyword evidence="7 9" id="KW-1133">Transmembrane helix</keyword>
<keyword evidence="12" id="KW-1185">Reference proteome</keyword>
<dbReference type="SUPFAM" id="SSF103473">
    <property type="entry name" value="MFS general substrate transporter"/>
    <property type="match status" value="1"/>
</dbReference>
<dbReference type="InterPro" id="IPR036259">
    <property type="entry name" value="MFS_trans_sf"/>
</dbReference>
<evidence type="ECO:0000256" key="2">
    <source>
        <dbReference type="ARBA" id="ARBA00006247"/>
    </source>
</evidence>
<feature type="domain" description="Major facilitator superfamily (MFS) profile" evidence="10">
    <location>
        <begin position="218"/>
        <end position="715"/>
    </location>
</feature>
<dbReference type="GO" id="GO:0016787">
    <property type="term" value="F:hydrolase activity"/>
    <property type="evidence" value="ECO:0007669"/>
    <property type="project" value="UniProtKB-KW"/>
</dbReference>
<organism evidence="11 12">
    <name type="scientific">Colletotrichum karsti</name>
    <dbReference type="NCBI Taxonomy" id="1095194"/>
    <lineage>
        <taxon>Eukaryota</taxon>
        <taxon>Fungi</taxon>
        <taxon>Dikarya</taxon>
        <taxon>Ascomycota</taxon>
        <taxon>Pezizomycotina</taxon>
        <taxon>Sordariomycetes</taxon>
        <taxon>Hypocreomycetidae</taxon>
        <taxon>Glomerellales</taxon>
        <taxon>Glomerellaceae</taxon>
        <taxon>Colletotrichum</taxon>
        <taxon>Colletotrichum boninense species complex</taxon>
    </lineage>
</organism>
<feature type="transmembrane region" description="Helical" evidence="9">
    <location>
        <begin position="614"/>
        <end position="639"/>
    </location>
</feature>
<dbReference type="InterPro" id="IPR011701">
    <property type="entry name" value="MFS"/>
</dbReference>
<keyword evidence="5 9" id="KW-0812">Transmembrane</keyword>
<dbReference type="InterPro" id="IPR011650">
    <property type="entry name" value="Peptidase_M20_dimer"/>
</dbReference>
<dbReference type="AlphaFoldDB" id="A0A9P6LFX1"/>
<dbReference type="PANTHER" id="PTHR23501">
    <property type="entry name" value="MAJOR FACILITATOR SUPERFAMILY"/>
    <property type="match status" value="1"/>
</dbReference>